<evidence type="ECO:0000259" key="5">
    <source>
        <dbReference type="SMART" id="SM00382"/>
    </source>
</evidence>
<reference evidence="6 7" key="1">
    <citation type="submission" date="2019-06" db="EMBL/GenBank/DDBJ databases">
        <authorList>
            <person name="Li J."/>
        </authorList>
    </citation>
    <scope>NUCLEOTIDE SEQUENCE [LARGE SCALE GENOMIC DNA]</scope>
    <source>
        <strain evidence="6 7">LMG 28165</strain>
    </source>
</reference>
<dbReference type="AlphaFoldDB" id="A0A5C4U6G7"/>
<dbReference type="RefSeq" id="WP_139464608.1">
    <property type="nucleotide sequence ID" value="NZ_VDHJ01000002.1"/>
</dbReference>
<dbReference type="GO" id="GO:0016887">
    <property type="term" value="F:ATP hydrolysis activity"/>
    <property type="evidence" value="ECO:0007669"/>
    <property type="project" value="InterPro"/>
</dbReference>
<feature type="domain" description="AAA+ ATPase" evidence="5">
    <location>
        <begin position="209"/>
        <end position="357"/>
    </location>
</feature>
<organism evidence="6 7">
    <name type="scientific">Corynebacterium tapiri</name>
    <dbReference type="NCBI Taxonomy" id="1448266"/>
    <lineage>
        <taxon>Bacteria</taxon>
        <taxon>Bacillati</taxon>
        <taxon>Actinomycetota</taxon>
        <taxon>Actinomycetes</taxon>
        <taxon>Mycobacteriales</taxon>
        <taxon>Corynebacteriaceae</taxon>
        <taxon>Corynebacterium</taxon>
    </lineage>
</organism>
<evidence type="ECO:0000256" key="2">
    <source>
        <dbReference type="ARBA" id="ARBA00022448"/>
    </source>
</evidence>
<dbReference type="GO" id="GO:0005524">
    <property type="term" value="F:ATP binding"/>
    <property type="evidence" value="ECO:0007669"/>
    <property type="project" value="UniProtKB-KW"/>
</dbReference>
<evidence type="ECO:0000313" key="6">
    <source>
        <dbReference type="EMBL" id="TNL99692.1"/>
    </source>
</evidence>
<dbReference type="InterPro" id="IPR003593">
    <property type="entry name" value="AAA+_ATPase"/>
</dbReference>
<dbReference type="OrthoDB" id="501320at2"/>
<name>A0A5C4U6G7_9CORY</name>
<dbReference type="PANTHER" id="PTHR43553">
    <property type="entry name" value="HEAVY METAL TRANSPORTER"/>
    <property type="match status" value="1"/>
</dbReference>
<dbReference type="InterPro" id="IPR003439">
    <property type="entry name" value="ABC_transporter-like_ATP-bd"/>
</dbReference>
<keyword evidence="2" id="KW-0813">Transport</keyword>
<evidence type="ECO:0000256" key="4">
    <source>
        <dbReference type="ARBA" id="ARBA00022840"/>
    </source>
</evidence>
<dbReference type="PANTHER" id="PTHR43553:SF24">
    <property type="entry name" value="ENERGY-COUPLING FACTOR TRANSPORTER ATP-BINDING PROTEIN ECFA1"/>
    <property type="match status" value="1"/>
</dbReference>
<evidence type="ECO:0000256" key="1">
    <source>
        <dbReference type="ARBA" id="ARBA00005417"/>
    </source>
</evidence>
<comment type="similarity">
    <text evidence="1">Belongs to the ABC transporter superfamily.</text>
</comment>
<evidence type="ECO:0000313" key="7">
    <source>
        <dbReference type="Proteomes" id="UP000312032"/>
    </source>
</evidence>
<dbReference type="EMBL" id="VDHJ01000002">
    <property type="protein sequence ID" value="TNL99692.1"/>
    <property type="molecule type" value="Genomic_DNA"/>
</dbReference>
<keyword evidence="7" id="KW-1185">Reference proteome</keyword>
<dbReference type="Gene3D" id="3.40.50.300">
    <property type="entry name" value="P-loop containing nucleotide triphosphate hydrolases"/>
    <property type="match status" value="3"/>
</dbReference>
<dbReference type="InterPro" id="IPR027417">
    <property type="entry name" value="P-loop_NTPase"/>
</dbReference>
<evidence type="ECO:0000256" key="3">
    <source>
        <dbReference type="ARBA" id="ARBA00022741"/>
    </source>
</evidence>
<dbReference type="InterPro" id="IPR050095">
    <property type="entry name" value="ECF_ABC_transporter_ATP-bd"/>
</dbReference>
<proteinExistence type="inferred from homology"/>
<sequence>MSVHHRVGTFADGIGELAEQLCSALPNAIHVFPDAACHLSLLRATVIEEVAYGLEQQGIAPEQLAQRARRALELVDLADCAEKDPRTLSGGQTRRLALASVLAWHTGPLVLDRCFEGLDAHSRQALACLCRRWPEDVWIIELRGVPELGIEPHWIGGDHRALALPEEVEPSAPLRMVKSVEAHPAGKKRWWRKLAAEPVIGPIDIPVQPGAVTHLAGPNGAGKTSLLRALAGLDVPVHHVPAVLAFQRARDQVLHHTFGLMLASDDRARSLGLDPEQHPLDAHSADLRVAQVASVCGANREIVLLDEPDTGLDLPGRERVHRIIADALRNGAALVLTCHDEDFLAEVSTYAQVRQCVVRS</sequence>
<dbReference type="GO" id="GO:0042626">
    <property type="term" value="F:ATPase-coupled transmembrane transporter activity"/>
    <property type="evidence" value="ECO:0007669"/>
    <property type="project" value="TreeGrafter"/>
</dbReference>
<accession>A0A5C4U6G7</accession>
<dbReference type="Proteomes" id="UP000312032">
    <property type="component" value="Unassembled WGS sequence"/>
</dbReference>
<protein>
    <submittedName>
        <fullName evidence="6">ATP-binding cassette domain-containing protein</fullName>
    </submittedName>
</protein>
<dbReference type="Pfam" id="PF00005">
    <property type="entry name" value="ABC_tran"/>
    <property type="match status" value="1"/>
</dbReference>
<dbReference type="SMART" id="SM00382">
    <property type="entry name" value="AAA"/>
    <property type="match status" value="1"/>
</dbReference>
<dbReference type="GO" id="GO:0043190">
    <property type="term" value="C:ATP-binding cassette (ABC) transporter complex"/>
    <property type="evidence" value="ECO:0007669"/>
    <property type="project" value="TreeGrafter"/>
</dbReference>
<keyword evidence="4 6" id="KW-0067">ATP-binding</keyword>
<dbReference type="SUPFAM" id="SSF52540">
    <property type="entry name" value="P-loop containing nucleoside triphosphate hydrolases"/>
    <property type="match status" value="2"/>
</dbReference>
<keyword evidence="3" id="KW-0547">Nucleotide-binding</keyword>
<gene>
    <name evidence="6" type="ORF">FHE74_01220</name>
</gene>
<comment type="caution">
    <text evidence="6">The sequence shown here is derived from an EMBL/GenBank/DDBJ whole genome shotgun (WGS) entry which is preliminary data.</text>
</comment>